<feature type="non-terminal residue" evidence="1">
    <location>
        <position position="1"/>
    </location>
</feature>
<keyword evidence="2" id="KW-1185">Reference proteome</keyword>
<accession>A0AA39T8F6</accession>
<sequence>LTVNYQSLVNFKNSTDLLCCSPSFYNHPRYDGVIINTNRGAYIGRLVQLFECEYLEQRYPLALVHPFDITVTDGREHWKHQCDRDLGFYRVCACPRVYSQFVSIYAIIHGVLLVEDNSSDLSNGHDHFVVDTVDSDIFFRMKKIKSLLKYRKIDSLKKD</sequence>
<reference evidence="1" key="1">
    <citation type="submission" date="2023-06" db="EMBL/GenBank/DDBJ databases">
        <authorList>
            <consortium name="Lawrence Berkeley National Laboratory"/>
            <person name="Ahrendt S."/>
            <person name="Sahu N."/>
            <person name="Indic B."/>
            <person name="Wong-Bajracharya J."/>
            <person name="Merenyi Z."/>
            <person name="Ke H.-M."/>
            <person name="Monk M."/>
            <person name="Kocsube S."/>
            <person name="Drula E."/>
            <person name="Lipzen A."/>
            <person name="Balint B."/>
            <person name="Henrissat B."/>
            <person name="Andreopoulos B."/>
            <person name="Martin F.M."/>
            <person name="Harder C.B."/>
            <person name="Rigling D."/>
            <person name="Ford K.L."/>
            <person name="Foster G.D."/>
            <person name="Pangilinan J."/>
            <person name="Papanicolaou A."/>
            <person name="Barry K."/>
            <person name="LaButti K."/>
            <person name="Viragh M."/>
            <person name="Koriabine M."/>
            <person name="Yan M."/>
            <person name="Riley R."/>
            <person name="Champramary S."/>
            <person name="Plett K.L."/>
            <person name="Tsai I.J."/>
            <person name="Slot J."/>
            <person name="Sipos G."/>
            <person name="Plett J."/>
            <person name="Nagy L.G."/>
            <person name="Grigoriev I.V."/>
        </authorList>
    </citation>
    <scope>NUCLEOTIDE SEQUENCE</scope>
    <source>
        <strain evidence="1">ICMP 16352</strain>
    </source>
</reference>
<gene>
    <name evidence="1" type="ORF">IW261DRAFT_1344360</name>
</gene>
<organism evidence="1 2">
    <name type="scientific">Armillaria novae-zelandiae</name>
    <dbReference type="NCBI Taxonomy" id="153914"/>
    <lineage>
        <taxon>Eukaryota</taxon>
        <taxon>Fungi</taxon>
        <taxon>Dikarya</taxon>
        <taxon>Basidiomycota</taxon>
        <taxon>Agaricomycotina</taxon>
        <taxon>Agaricomycetes</taxon>
        <taxon>Agaricomycetidae</taxon>
        <taxon>Agaricales</taxon>
        <taxon>Marasmiineae</taxon>
        <taxon>Physalacriaceae</taxon>
        <taxon>Armillaria</taxon>
    </lineage>
</organism>
<evidence type="ECO:0000313" key="2">
    <source>
        <dbReference type="Proteomes" id="UP001175227"/>
    </source>
</evidence>
<dbReference type="AlphaFoldDB" id="A0AA39T8F6"/>
<proteinExistence type="predicted"/>
<dbReference type="Proteomes" id="UP001175227">
    <property type="component" value="Unassembled WGS sequence"/>
</dbReference>
<protein>
    <submittedName>
        <fullName evidence="1">Uncharacterized protein</fullName>
    </submittedName>
</protein>
<dbReference type="EMBL" id="JAUEPR010000049">
    <property type="protein sequence ID" value="KAK0471581.1"/>
    <property type="molecule type" value="Genomic_DNA"/>
</dbReference>
<name>A0AA39T8F6_9AGAR</name>
<comment type="caution">
    <text evidence="1">The sequence shown here is derived from an EMBL/GenBank/DDBJ whole genome shotgun (WGS) entry which is preliminary data.</text>
</comment>
<evidence type="ECO:0000313" key="1">
    <source>
        <dbReference type="EMBL" id="KAK0471581.1"/>
    </source>
</evidence>